<name>A0A0B7MI05_9FIRM</name>
<keyword evidence="1" id="KW-0472">Membrane</keyword>
<feature type="transmembrane region" description="Helical" evidence="1">
    <location>
        <begin position="135"/>
        <end position="158"/>
    </location>
</feature>
<evidence type="ECO:0000256" key="1">
    <source>
        <dbReference type="SAM" id="Phobius"/>
    </source>
</evidence>
<feature type="transmembrane region" description="Helical" evidence="1">
    <location>
        <begin position="91"/>
        <end position="115"/>
    </location>
</feature>
<evidence type="ECO:0000259" key="2">
    <source>
        <dbReference type="Pfam" id="PF07670"/>
    </source>
</evidence>
<dbReference type="InterPro" id="IPR052549">
    <property type="entry name" value="SpmB"/>
</dbReference>
<dbReference type="EMBL" id="CDRZ01000276">
    <property type="protein sequence ID" value="CEO90224.1"/>
    <property type="molecule type" value="Genomic_DNA"/>
</dbReference>
<dbReference type="Proteomes" id="UP000046155">
    <property type="component" value="Unassembled WGS sequence"/>
</dbReference>
<proteinExistence type="predicted"/>
<evidence type="ECO:0000313" key="3">
    <source>
        <dbReference type="EMBL" id="CEO90224.1"/>
    </source>
</evidence>
<reference evidence="4" key="1">
    <citation type="submission" date="2015-01" db="EMBL/GenBank/DDBJ databases">
        <authorList>
            <person name="Manzoor Shahid"/>
            <person name="Zubair Saima"/>
        </authorList>
    </citation>
    <scope>NUCLEOTIDE SEQUENCE [LARGE SCALE GENOMIC DNA]</scope>
    <source>
        <strain evidence="4">Sp3</strain>
    </source>
</reference>
<keyword evidence="1" id="KW-0812">Transmembrane</keyword>
<feature type="transmembrane region" description="Helical" evidence="1">
    <location>
        <begin position="24"/>
        <end position="41"/>
    </location>
</feature>
<gene>
    <name evidence="3" type="primary">spmB</name>
    <name evidence="3" type="ORF">SSCH_760018</name>
</gene>
<feature type="transmembrane region" description="Helical" evidence="1">
    <location>
        <begin position="170"/>
        <end position="191"/>
    </location>
</feature>
<keyword evidence="4" id="KW-1185">Reference proteome</keyword>
<dbReference type="InterPro" id="IPR011642">
    <property type="entry name" value="Gate_dom"/>
</dbReference>
<protein>
    <submittedName>
        <fullName evidence="3">Spore maturation protein</fullName>
    </submittedName>
</protein>
<dbReference type="Pfam" id="PF07670">
    <property type="entry name" value="Gate"/>
    <property type="match status" value="1"/>
</dbReference>
<accession>A0A0B7MI05</accession>
<sequence length="192" mass="20914">MLAQLLPGEAEEGKKMIEQVLTEVSRWAIPFLFVLFLVVGWCRKIPVYEAFVQGAAEGFQIAVRIIPYLVAMFVAIKIFRVSGAMDIFARLCAPILGLVGAPAEVLPLAVMRPLSGSSALGLATELIYSHGPDTFIGRLASIMQGTTDTTFFVLTVYFGSVGIKRYRHAVPLGLMADLTGLFASLFICHLLF</sequence>
<dbReference type="PANTHER" id="PTHR35793">
    <property type="entry name" value="INNER MEMBRANE PROTEIN YJIG"/>
    <property type="match status" value="1"/>
</dbReference>
<keyword evidence="1" id="KW-1133">Transmembrane helix</keyword>
<feature type="domain" description="Nucleoside transporter/FeoB GTPase Gate" evidence="2">
    <location>
        <begin position="63"/>
        <end position="164"/>
    </location>
</feature>
<organism evidence="3 4">
    <name type="scientific">Syntrophaceticus schinkii</name>
    <dbReference type="NCBI Taxonomy" id="499207"/>
    <lineage>
        <taxon>Bacteria</taxon>
        <taxon>Bacillati</taxon>
        <taxon>Bacillota</taxon>
        <taxon>Clostridia</taxon>
        <taxon>Thermoanaerobacterales</taxon>
        <taxon>Thermoanaerobacterales Family III. Incertae Sedis</taxon>
        <taxon>Syntrophaceticus</taxon>
    </lineage>
</organism>
<dbReference type="AlphaFoldDB" id="A0A0B7MI05"/>
<evidence type="ECO:0000313" key="4">
    <source>
        <dbReference type="Proteomes" id="UP000046155"/>
    </source>
</evidence>
<dbReference type="PANTHER" id="PTHR35793:SF2">
    <property type="entry name" value="INNER MEMBRANE PROTEIN YJIG"/>
    <property type="match status" value="1"/>
</dbReference>
<feature type="transmembrane region" description="Helical" evidence="1">
    <location>
        <begin position="61"/>
        <end position="79"/>
    </location>
</feature>
<dbReference type="GO" id="GO:0005886">
    <property type="term" value="C:plasma membrane"/>
    <property type="evidence" value="ECO:0007669"/>
    <property type="project" value="TreeGrafter"/>
</dbReference>